<dbReference type="RefSeq" id="WP_252795815.1">
    <property type="nucleotide sequence ID" value="NZ_CP097121.1"/>
</dbReference>
<feature type="domain" description="HTH cro/C1-type" evidence="2">
    <location>
        <begin position="22"/>
        <end position="68"/>
    </location>
</feature>
<dbReference type="Proteomes" id="UP001056164">
    <property type="component" value="Chromosome"/>
</dbReference>
<accession>A0ABY5BXR0</accession>
<proteinExistence type="predicted"/>
<evidence type="ECO:0000313" key="4">
    <source>
        <dbReference type="Proteomes" id="UP001056164"/>
    </source>
</evidence>
<dbReference type="Pfam" id="PF01381">
    <property type="entry name" value="HTH_3"/>
    <property type="match status" value="1"/>
</dbReference>
<dbReference type="InterPro" id="IPR010982">
    <property type="entry name" value="Lambda_DNA-bd_dom_sf"/>
</dbReference>
<dbReference type="PANTHER" id="PTHR36924">
    <property type="entry name" value="ANTITOXIN HIGA-1"/>
    <property type="match status" value="1"/>
</dbReference>
<keyword evidence="1" id="KW-0238">DNA-binding</keyword>
<dbReference type="PANTHER" id="PTHR36924:SF1">
    <property type="entry name" value="ANTITOXIN HIGA-1"/>
    <property type="match status" value="1"/>
</dbReference>
<dbReference type="PROSITE" id="PS50943">
    <property type="entry name" value="HTH_CROC1"/>
    <property type="match status" value="1"/>
</dbReference>
<dbReference type="SUPFAM" id="SSF47413">
    <property type="entry name" value="lambda repressor-like DNA-binding domains"/>
    <property type="match status" value="1"/>
</dbReference>
<dbReference type="CDD" id="cd00093">
    <property type="entry name" value="HTH_XRE"/>
    <property type="match status" value="1"/>
</dbReference>
<dbReference type="EMBL" id="CP097121">
    <property type="protein sequence ID" value="USS91297.1"/>
    <property type="molecule type" value="Genomic_DNA"/>
</dbReference>
<dbReference type="InterPro" id="IPR001387">
    <property type="entry name" value="Cro/C1-type_HTH"/>
</dbReference>
<organism evidence="3 4">
    <name type="scientific">Fructilactobacillus carniphilus</name>
    <dbReference type="NCBI Taxonomy" id="2940297"/>
    <lineage>
        <taxon>Bacteria</taxon>
        <taxon>Bacillati</taxon>
        <taxon>Bacillota</taxon>
        <taxon>Bacilli</taxon>
        <taxon>Lactobacillales</taxon>
        <taxon>Lactobacillaceae</taxon>
        <taxon>Fructilactobacillus</taxon>
    </lineage>
</organism>
<evidence type="ECO:0000313" key="3">
    <source>
        <dbReference type="EMBL" id="USS91297.1"/>
    </source>
</evidence>
<gene>
    <name evidence="3" type="ORF">M3M37_03635</name>
</gene>
<evidence type="ECO:0000256" key="1">
    <source>
        <dbReference type="ARBA" id="ARBA00023125"/>
    </source>
</evidence>
<reference evidence="3" key="1">
    <citation type="submission" date="2022-05" db="EMBL/GenBank/DDBJ databases">
        <authorList>
            <person name="Oliphant S.A."/>
            <person name="Watson-Haigh N.S."/>
            <person name="Sumby K.M."/>
            <person name="Gardner J.M."/>
            <person name="Jiranek V."/>
        </authorList>
    </citation>
    <scope>NUCLEOTIDE SEQUENCE</scope>
    <source>
        <strain evidence="3">KI4_A6</strain>
    </source>
</reference>
<sequence length="99" mass="11376">MNDAVKITMGDILKEEFMIPYKLSASKLARDIDVPTSRIQDILHDRRKISLDTSIRLGKYFGASETYFLNMQNSVDLRNLDDDAVKEYTKIKPIKHLSA</sequence>
<keyword evidence="4" id="KW-1185">Reference proteome</keyword>
<dbReference type="SMART" id="SM00530">
    <property type="entry name" value="HTH_XRE"/>
    <property type="match status" value="1"/>
</dbReference>
<dbReference type="Gene3D" id="1.10.260.40">
    <property type="entry name" value="lambda repressor-like DNA-binding domains"/>
    <property type="match status" value="1"/>
</dbReference>
<protein>
    <submittedName>
        <fullName evidence="3">HigA family addiction module antitoxin</fullName>
    </submittedName>
</protein>
<dbReference type="NCBIfam" id="TIGR02607">
    <property type="entry name" value="antidote_HigA"/>
    <property type="match status" value="1"/>
</dbReference>
<dbReference type="InterPro" id="IPR013430">
    <property type="entry name" value="Toxin_antidote_HigA"/>
</dbReference>
<evidence type="ECO:0000259" key="2">
    <source>
        <dbReference type="PROSITE" id="PS50943"/>
    </source>
</evidence>
<name>A0ABY5BXR0_9LACO</name>